<comment type="similarity">
    <text evidence="2 7">Belongs to the FlgA family.</text>
</comment>
<keyword evidence="9" id="KW-0282">Flagellum</keyword>
<dbReference type="InterPro" id="IPR017585">
    <property type="entry name" value="SAF_FlgA"/>
</dbReference>
<proteinExistence type="inferred from homology"/>
<dbReference type="GO" id="GO:0042597">
    <property type="term" value="C:periplasmic space"/>
    <property type="evidence" value="ECO:0007669"/>
    <property type="project" value="UniProtKB-SubCell"/>
</dbReference>
<protein>
    <recommendedName>
        <fullName evidence="3 7">Flagella basal body P-ring formation protein FlgA</fullName>
    </recommendedName>
</protein>
<comment type="function">
    <text evidence="6 7">Involved in the assembly process of the P-ring formation. It may associate with FlgF on the rod constituting a structure essential for the P-ring assembly or may act as a modulator protein for the P-ring assembly.</text>
</comment>
<sequence length="241" mass="26809">MKLNGFILSSALVRTLVWSFSLLCSGHLAAKAYSPDLNTISKLAIDTVKAQVKAPSNATVNVNTQVLDNRFMIPKCNSPLKAEISNNRIKALTTVKISCTKPNQTLWQSFVSVKVNILYQVAVANRILSTGQIITKDDVVLQLMDERRLRGAMFNQREALIGTRLKRRVGKGNVIYQQNVCYVCKGDTVSIFAKSDHLQIKTIGVALQNGNPNDKIRVRNRKSNKIIDVKVVRVGEVEVKM</sequence>
<dbReference type="EMBL" id="QZEI01000001">
    <property type="protein sequence ID" value="RLV61581.1"/>
    <property type="molecule type" value="Genomic_DNA"/>
</dbReference>
<evidence type="ECO:0000256" key="3">
    <source>
        <dbReference type="ARBA" id="ARBA00014754"/>
    </source>
</evidence>
<evidence type="ECO:0000256" key="5">
    <source>
        <dbReference type="ARBA" id="ARBA00022764"/>
    </source>
</evidence>
<comment type="caution">
    <text evidence="9">The sequence shown here is derived from an EMBL/GenBank/DDBJ whole genome shotgun (WGS) entry which is preliminary data.</text>
</comment>
<accession>A0A3L8Q1R9</accession>
<feature type="signal peptide" evidence="7">
    <location>
        <begin position="1"/>
        <end position="30"/>
    </location>
</feature>
<dbReference type="NCBIfam" id="TIGR03170">
    <property type="entry name" value="flgA_cterm"/>
    <property type="match status" value="1"/>
</dbReference>
<dbReference type="PANTHER" id="PTHR36307">
    <property type="entry name" value="FLAGELLA BASAL BODY P-RING FORMATION PROTEIN FLGA"/>
    <property type="match status" value="1"/>
</dbReference>
<dbReference type="InterPro" id="IPR039246">
    <property type="entry name" value="Flagellar_FlgA"/>
</dbReference>
<gene>
    <name evidence="9" type="primary">flgA</name>
    <name evidence="9" type="ORF">D5018_00230</name>
</gene>
<dbReference type="InterPro" id="IPR041231">
    <property type="entry name" value="FlgA_N"/>
</dbReference>
<dbReference type="Pfam" id="PF17656">
    <property type="entry name" value="ChapFlgA_N"/>
    <property type="match status" value="1"/>
</dbReference>
<evidence type="ECO:0000256" key="6">
    <source>
        <dbReference type="ARBA" id="ARBA00025643"/>
    </source>
</evidence>
<evidence type="ECO:0000256" key="2">
    <source>
        <dbReference type="ARBA" id="ARBA00010474"/>
    </source>
</evidence>
<dbReference type="Pfam" id="PF13144">
    <property type="entry name" value="ChapFlgA"/>
    <property type="match status" value="1"/>
</dbReference>
<evidence type="ECO:0000256" key="1">
    <source>
        <dbReference type="ARBA" id="ARBA00004418"/>
    </source>
</evidence>
<feature type="domain" description="SAF" evidence="8">
    <location>
        <begin position="119"/>
        <end position="181"/>
    </location>
</feature>
<dbReference type="GO" id="GO:0044780">
    <property type="term" value="P:bacterial-type flagellum assembly"/>
    <property type="evidence" value="ECO:0007669"/>
    <property type="project" value="InterPro"/>
</dbReference>
<dbReference type="CDD" id="cd11614">
    <property type="entry name" value="SAF_CpaB_FlgA_like"/>
    <property type="match status" value="1"/>
</dbReference>
<dbReference type="PANTHER" id="PTHR36307:SF1">
    <property type="entry name" value="FLAGELLA BASAL BODY P-RING FORMATION PROTEIN FLGA"/>
    <property type="match status" value="1"/>
</dbReference>
<evidence type="ECO:0000256" key="4">
    <source>
        <dbReference type="ARBA" id="ARBA00022729"/>
    </source>
</evidence>
<evidence type="ECO:0000313" key="10">
    <source>
        <dbReference type="Proteomes" id="UP000281474"/>
    </source>
</evidence>
<keyword evidence="9" id="KW-0966">Cell projection</keyword>
<keyword evidence="7" id="KW-1005">Bacterial flagellum biogenesis</keyword>
<dbReference type="OrthoDB" id="5729023at2"/>
<dbReference type="SMART" id="SM00858">
    <property type="entry name" value="SAF"/>
    <property type="match status" value="1"/>
</dbReference>
<dbReference type="Proteomes" id="UP000281474">
    <property type="component" value="Unassembled WGS sequence"/>
</dbReference>
<keyword evidence="10" id="KW-1185">Reference proteome</keyword>
<evidence type="ECO:0000259" key="8">
    <source>
        <dbReference type="SMART" id="SM00858"/>
    </source>
</evidence>
<dbReference type="Gene3D" id="3.90.1210.10">
    <property type="entry name" value="Antifreeze-like/N-acetylneuraminic acid synthase C-terminal domain"/>
    <property type="match status" value="1"/>
</dbReference>
<dbReference type="InterPro" id="IPR013974">
    <property type="entry name" value="SAF"/>
</dbReference>
<organism evidence="9 10">
    <name type="scientific">Parashewanella curva</name>
    <dbReference type="NCBI Taxonomy" id="2338552"/>
    <lineage>
        <taxon>Bacteria</taxon>
        <taxon>Pseudomonadati</taxon>
        <taxon>Pseudomonadota</taxon>
        <taxon>Gammaproteobacteria</taxon>
        <taxon>Alteromonadales</taxon>
        <taxon>Shewanellaceae</taxon>
        <taxon>Parashewanella</taxon>
    </lineage>
</organism>
<keyword evidence="5 7" id="KW-0574">Periplasm</keyword>
<keyword evidence="9" id="KW-0969">Cilium</keyword>
<name>A0A3L8Q1R9_9GAMM</name>
<comment type="subcellular location">
    <subcellularLocation>
        <location evidence="1 7">Periplasm</location>
    </subcellularLocation>
</comment>
<reference evidence="9 10" key="1">
    <citation type="submission" date="2018-09" db="EMBL/GenBank/DDBJ databases">
        <title>Phylogeny of the Shewanellaceae, and recommendation for two new genera, Pseudoshewanella and Parashewanella.</title>
        <authorList>
            <person name="Wang G."/>
        </authorList>
    </citation>
    <scope>NUCLEOTIDE SEQUENCE [LARGE SCALE GENOMIC DNA]</scope>
    <source>
        <strain evidence="9 10">C51</strain>
    </source>
</reference>
<dbReference type="AlphaFoldDB" id="A0A3L8Q1R9"/>
<evidence type="ECO:0000313" key="9">
    <source>
        <dbReference type="EMBL" id="RLV61581.1"/>
    </source>
</evidence>
<dbReference type="Gene3D" id="2.30.30.760">
    <property type="match status" value="1"/>
</dbReference>
<feature type="chain" id="PRO_5017855293" description="Flagella basal body P-ring formation protein FlgA" evidence="7">
    <location>
        <begin position="31"/>
        <end position="241"/>
    </location>
</feature>
<keyword evidence="4 7" id="KW-0732">Signal</keyword>
<evidence type="ECO:0000256" key="7">
    <source>
        <dbReference type="RuleBase" id="RU362063"/>
    </source>
</evidence>